<dbReference type="PRINTS" id="PR01008">
    <property type="entry name" value="FLGLRINGFLGH"/>
</dbReference>
<evidence type="ECO:0000256" key="1">
    <source>
        <dbReference type="ARBA" id="ARBA00002591"/>
    </source>
</evidence>
<evidence type="ECO:0000313" key="10">
    <source>
        <dbReference type="Proteomes" id="UP000267464"/>
    </source>
</evidence>
<keyword evidence="9" id="KW-0282">Flagellum</keyword>
<comment type="function">
    <text evidence="1 7">Assembles around the rod to form the L-ring and probably protects the motor/basal body from shearing forces during rotation.</text>
</comment>
<dbReference type="GO" id="GO:0003774">
    <property type="term" value="F:cytoskeletal motor activity"/>
    <property type="evidence" value="ECO:0007669"/>
    <property type="project" value="InterPro"/>
</dbReference>
<comment type="caution">
    <text evidence="9">The sequence shown here is derived from an EMBL/GenBank/DDBJ whole genome shotgun (WGS) entry which is preliminary data.</text>
</comment>
<name>A0A3N7HWF4_9BURK</name>
<keyword evidence="4 7" id="KW-0472">Membrane</keyword>
<dbReference type="RefSeq" id="WP_124539349.1">
    <property type="nucleotide sequence ID" value="NZ_QUSW01000001.1"/>
</dbReference>
<proteinExistence type="inferred from homology"/>
<evidence type="ECO:0000256" key="6">
    <source>
        <dbReference type="ARBA" id="ARBA00023237"/>
    </source>
</evidence>
<dbReference type="Proteomes" id="UP000267464">
    <property type="component" value="Unassembled WGS sequence"/>
</dbReference>
<keyword evidence="9" id="KW-0966">Cell projection</keyword>
<evidence type="ECO:0000256" key="3">
    <source>
        <dbReference type="ARBA" id="ARBA00022729"/>
    </source>
</evidence>
<dbReference type="GO" id="GO:0071973">
    <property type="term" value="P:bacterial-type flagellum-dependent cell motility"/>
    <property type="evidence" value="ECO:0007669"/>
    <property type="project" value="InterPro"/>
</dbReference>
<dbReference type="EMBL" id="QUSW01000001">
    <property type="protein sequence ID" value="RQP26657.1"/>
    <property type="molecule type" value="Genomic_DNA"/>
</dbReference>
<evidence type="ECO:0000256" key="7">
    <source>
        <dbReference type="HAMAP-Rule" id="MF_00415"/>
    </source>
</evidence>
<keyword evidence="5 7" id="KW-0975">Bacterial flagellum</keyword>
<comment type="similarity">
    <text evidence="2 7">Belongs to the FlgH family.</text>
</comment>
<feature type="signal peptide" evidence="8">
    <location>
        <begin position="1"/>
        <end position="24"/>
    </location>
</feature>
<dbReference type="OrthoDB" id="9789463at2"/>
<dbReference type="AlphaFoldDB" id="A0A3N7HWF4"/>
<dbReference type="GO" id="GO:0009279">
    <property type="term" value="C:cell outer membrane"/>
    <property type="evidence" value="ECO:0007669"/>
    <property type="project" value="UniProtKB-SubCell"/>
</dbReference>
<protein>
    <recommendedName>
        <fullName evidence="7">Flagellar L-ring protein</fullName>
    </recommendedName>
    <alternativeName>
        <fullName evidence="7">Basal body L-ring protein</fullName>
    </alternativeName>
</protein>
<accession>A0A3N7HWF4</accession>
<reference evidence="9 10" key="2">
    <citation type="submission" date="2018-12" db="EMBL/GenBank/DDBJ databases">
        <title>Rhizobacter gummiphilus sp. nov., a rubber-degrading bacterium isolated from the soil of a botanical garden in Japan.</title>
        <authorList>
            <person name="Shunsuke S.S."/>
        </authorList>
    </citation>
    <scope>NUCLEOTIDE SEQUENCE [LARGE SCALE GENOMIC DNA]</scope>
    <source>
        <strain evidence="9 10">S-16</strain>
    </source>
</reference>
<keyword evidence="3 8" id="KW-0732">Signal</keyword>
<gene>
    <name evidence="7" type="primary">flgH</name>
    <name evidence="9" type="ORF">DZC73_06580</name>
</gene>
<keyword evidence="10" id="KW-1185">Reference proteome</keyword>
<dbReference type="HAMAP" id="MF_00415">
    <property type="entry name" value="FlgH"/>
    <property type="match status" value="1"/>
</dbReference>
<evidence type="ECO:0000256" key="2">
    <source>
        <dbReference type="ARBA" id="ARBA00006929"/>
    </source>
</evidence>
<organism evidence="9 10">
    <name type="scientific">Piscinibacter terrae</name>
    <dbReference type="NCBI Taxonomy" id="2496871"/>
    <lineage>
        <taxon>Bacteria</taxon>
        <taxon>Pseudomonadati</taxon>
        <taxon>Pseudomonadota</taxon>
        <taxon>Betaproteobacteria</taxon>
        <taxon>Burkholderiales</taxon>
        <taxon>Sphaerotilaceae</taxon>
        <taxon>Piscinibacter</taxon>
    </lineage>
</organism>
<keyword evidence="9" id="KW-0969">Cilium</keyword>
<evidence type="ECO:0000256" key="5">
    <source>
        <dbReference type="ARBA" id="ARBA00023143"/>
    </source>
</evidence>
<feature type="chain" id="PRO_5018176252" description="Flagellar L-ring protein" evidence="8">
    <location>
        <begin position="25"/>
        <end position="194"/>
    </location>
</feature>
<keyword evidence="6 7" id="KW-0998">Cell outer membrane</keyword>
<dbReference type="PANTHER" id="PTHR34933:SF1">
    <property type="entry name" value="FLAGELLAR L-RING PROTEIN"/>
    <property type="match status" value="1"/>
</dbReference>
<reference evidence="9 10" key="1">
    <citation type="submission" date="2018-08" db="EMBL/GenBank/DDBJ databases">
        <authorList>
            <person name="Khan S.A."/>
            <person name="Jeon C.O."/>
            <person name="Chun B.H."/>
            <person name="Jeong S.E."/>
        </authorList>
    </citation>
    <scope>NUCLEOTIDE SEQUENCE [LARGE SCALE GENOMIC DNA]</scope>
    <source>
        <strain evidence="9 10">S-16</strain>
    </source>
</reference>
<sequence length="194" mass="21187">MKNRHIARIVIACGLAMTALAASAVDSLYREDTYQPLTADRKGTRVGDLVTVQIFEASSATSTADTNSDRSADLAVEVAGTQRRLRRSASLSNDMQGTGRTERTGRLLAQVTVSIKEILPNGDLMLAGDQMLEINDERQRIHLEGRIRPVDLQENNLVLSSRLADAKISYLGNGVIGDKQKPAWWQKILTALGV</sequence>
<evidence type="ECO:0000256" key="4">
    <source>
        <dbReference type="ARBA" id="ARBA00023136"/>
    </source>
</evidence>
<dbReference type="InterPro" id="IPR000527">
    <property type="entry name" value="Flag_Lring"/>
</dbReference>
<evidence type="ECO:0000313" key="9">
    <source>
        <dbReference type="EMBL" id="RQP26657.1"/>
    </source>
</evidence>
<comment type="subunit">
    <text evidence="7">The basal body constitutes a major portion of the flagellar organelle and consists of four rings (L,P,S, and M) mounted on a central rod.</text>
</comment>
<comment type="subcellular location">
    <subcellularLocation>
        <location evidence="7">Cell outer membrane</location>
    </subcellularLocation>
    <subcellularLocation>
        <location evidence="7">Bacterial flagellum basal body</location>
    </subcellularLocation>
</comment>
<dbReference type="PANTHER" id="PTHR34933">
    <property type="entry name" value="FLAGELLAR L-RING PROTEIN"/>
    <property type="match status" value="1"/>
</dbReference>
<dbReference type="GO" id="GO:0009427">
    <property type="term" value="C:bacterial-type flagellum basal body, distal rod, L ring"/>
    <property type="evidence" value="ECO:0007669"/>
    <property type="project" value="InterPro"/>
</dbReference>
<evidence type="ECO:0000256" key="8">
    <source>
        <dbReference type="SAM" id="SignalP"/>
    </source>
</evidence>
<dbReference type="Pfam" id="PF02107">
    <property type="entry name" value="FlgH"/>
    <property type="match status" value="1"/>
</dbReference>